<protein>
    <submittedName>
        <fullName evidence="4">dTDP-4-dehydrorhamnose 3,5-epimerase</fullName>
    </submittedName>
</protein>
<dbReference type="STRING" id="29321.AAV33_08665"/>
<dbReference type="CDD" id="cd00438">
    <property type="entry name" value="cupin_RmlC"/>
    <property type="match status" value="1"/>
</dbReference>
<dbReference type="HOGENOM" id="CLU_090940_0_0_11"/>
<dbReference type="eggNOG" id="COG1898">
    <property type="taxonomic scope" value="Bacteria"/>
</dbReference>
<dbReference type="EMBL" id="AHAE01000075">
    <property type="protein sequence ID" value="EJZ81467.1"/>
    <property type="molecule type" value="Genomic_DNA"/>
</dbReference>
<evidence type="ECO:0000313" key="5">
    <source>
        <dbReference type="Proteomes" id="UP000006078"/>
    </source>
</evidence>
<organism evidence="4 5">
    <name type="scientific">Corynebacterium otitidis ATCC 51513</name>
    <dbReference type="NCBI Taxonomy" id="883169"/>
    <lineage>
        <taxon>Bacteria</taxon>
        <taxon>Bacillati</taxon>
        <taxon>Actinomycetota</taxon>
        <taxon>Actinomycetes</taxon>
        <taxon>Mycobacteriales</taxon>
        <taxon>Corynebacteriaceae</taxon>
        <taxon>Corynebacterium</taxon>
    </lineage>
</organism>
<dbReference type="GO" id="GO:0005829">
    <property type="term" value="C:cytosol"/>
    <property type="evidence" value="ECO:0007669"/>
    <property type="project" value="TreeGrafter"/>
</dbReference>
<reference evidence="4 5" key="1">
    <citation type="submission" date="2012-08" db="EMBL/GenBank/DDBJ databases">
        <title>The Genome Sequence of Turicella otitidis ATCC 51513.</title>
        <authorList>
            <consortium name="The Broad Institute Genome Sequencing Platform"/>
            <person name="Earl A."/>
            <person name="Ward D."/>
            <person name="Feldgarden M."/>
            <person name="Gevers D."/>
            <person name="Huys G."/>
            <person name="Walker B."/>
            <person name="Young S.K."/>
            <person name="Zeng Q."/>
            <person name="Gargeya S."/>
            <person name="Fitzgerald M."/>
            <person name="Haas B."/>
            <person name="Abouelleil A."/>
            <person name="Alvarado L."/>
            <person name="Arachchi H.M."/>
            <person name="Berlin A.M."/>
            <person name="Chapman S.B."/>
            <person name="Goldberg J."/>
            <person name="Griggs A."/>
            <person name="Gujja S."/>
            <person name="Hansen M."/>
            <person name="Howarth C."/>
            <person name="Imamovic A."/>
            <person name="Larimer J."/>
            <person name="McCowen C."/>
            <person name="Montmayeur A."/>
            <person name="Murphy C."/>
            <person name="Neiman D."/>
            <person name="Pearson M."/>
            <person name="Priest M."/>
            <person name="Roberts A."/>
            <person name="Saif S."/>
            <person name="Shea T."/>
            <person name="Sisk P."/>
            <person name="Sykes S."/>
            <person name="Wortman J."/>
            <person name="Nusbaum C."/>
            <person name="Birren B."/>
        </authorList>
    </citation>
    <scope>NUCLEOTIDE SEQUENCE [LARGE SCALE GENOMIC DNA]</scope>
    <source>
        <strain evidence="4 5">ATCC 51513</strain>
    </source>
</reference>
<feature type="site" description="Participates in a stacking interaction with the thymidine ring of dTDP-4-oxo-6-deoxyglucose" evidence="3">
    <location>
        <position position="137"/>
    </location>
</feature>
<keyword evidence="5" id="KW-1185">Reference proteome</keyword>
<dbReference type="RefSeq" id="WP_004601484.1">
    <property type="nucleotide sequence ID" value="NZ_HF541868.1"/>
</dbReference>
<comment type="caution">
    <text evidence="4">The sequence shown here is derived from an EMBL/GenBank/DDBJ whole genome shotgun (WGS) entry which is preliminary data.</text>
</comment>
<dbReference type="Pfam" id="PF00908">
    <property type="entry name" value="dTDP_sugar_isom"/>
    <property type="match status" value="1"/>
</dbReference>
<dbReference type="SUPFAM" id="SSF51182">
    <property type="entry name" value="RmlC-like cupins"/>
    <property type="match status" value="1"/>
</dbReference>
<dbReference type="Gene3D" id="2.60.120.10">
    <property type="entry name" value="Jelly Rolls"/>
    <property type="match status" value="1"/>
</dbReference>
<name>K0YD68_9CORY</name>
<sequence>MFQPVEGLDGVLRLELTTHPDERGRFHEWFKASSFEEATGFPLDVQQANMSTSKAGVIRGLHYSEVPPAQAKLVTVPAGRITDVVVDVRAGSPTFGRWRAIEIGSKNPGGVYIPGGFAHGFFAHEDSVVCYLTTAEYDPEREHAITPFSREIGVEWPAGDYILSEKDRGAPEPSQAVLPTFDEARDFVRQQRDGWALANEAAGEEA</sequence>
<dbReference type="GO" id="GO:0008830">
    <property type="term" value="F:dTDP-4-dehydrorhamnose 3,5-epimerase activity"/>
    <property type="evidence" value="ECO:0007669"/>
    <property type="project" value="InterPro"/>
</dbReference>
<feature type="active site" description="Proton acceptor" evidence="2">
    <location>
        <position position="62"/>
    </location>
</feature>
<dbReference type="PANTHER" id="PTHR21047">
    <property type="entry name" value="DTDP-6-DEOXY-D-GLUCOSE-3,5 EPIMERASE"/>
    <property type="match status" value="1"/>
</dbReference>
<dbReference type="PATRIC" id="fig|883169.3.peg.1536"/>
<evidence type="ECO:0000256" key="1">
    <source>
        <dbReference type="ARBA" id="ARBA00010154"/>
    </source>
</evidence>
<accession>K0YD68</accession>
<comment type="similarity">
    <text evidence="1">Belongs to the dTDP-4-dehydrorhamnose 3,5-epimerase family.</text>
</comment>
<dbReference type="OrthoDB" id="9800680at2"/>
<proteinExistence type="inferred from homology"/>
<dbReference type="Proteomes" id="UP000006078">
    <property type="component" value="Unassembled WGS sequence"/>
</dbReference>
<feature type="active site" description="Proton donor" evidence="2">
    <location>
        <position position="131"/>
    </location>
</feature>
<dbReference type="PANTHER" id="PTHR21047:SF2">
    <property type="entry name" value="THYMIDINE DIPHOSPHO-4-KETO-RHAMNOSE 3,5-EPIMERASE"/>
    <property type="match status" value="1"/>
</dbReference>
<dbReference type="GO" id="GO:0000271">
    <property type="term" value="P:polysaccharide biosynthetic process"/>
    <property type="evidence" value="ECO:0007669"/>
    <property type="project" value="TreeGrafter"/>
</dbReference>
<evidence type="ECO:0000256" key="3">
    <source>
        <dbReference type="PIRSR" id="PIRSR600888-3"/>
    </source>
</evidence>
<evidence type="ECO:0000313" key="4">
    <source>
        <dbReference type="EMBL" id="EJZ81467.1"/>
    </source>
</evidence>
<dbReference type="InterPro" id="IPR000888">
    <property type="entry name" value="RmlC-like"/>
</dbReference>
<dbReference type="InterPro" id="IPR011051">
    <property type="entry name" value="RmlC_Cupin_sf"/>
</dbReference>
<gene>
    <name evidence="4" type="ORF">HMPREF9719_01594</name>
</gene>
<dbReference type="InterPro" id="IPR014710">
    <property type="entry name" value="RmlC-like_jellyroll"/>
</dbReference>
<evidence type="ECO:0000256" key="2">
    <source>
        <dbReference type="PIRSR" id="PIRSR600888-1"/>
    </source>
</evidence>
<dbReference type="AlphaFoldDB" id="K0YD68"/>